<name>A0A8E0RWY4_9TREM</name>
<protein>
    <submittedName>
        <fullName evidence="2">Uncharacterized protein</fullName>
    </submittedName>
</protein>
<feature type="compositionally biased region" description="Polar residues" evidence="1">
    <location>
        <begin position="83"/>
        <end position="99"/>
    </location>
</feature>
<reference evidence="2" key="1">
    <citation type="submission" date="2019-05" db="EMBL/GenBank/DDBJ databases">
        <title>Annotation for the trematode Fasciolopsis buski.</title>
        <authorList>
            <person name="Choi Y.-J."/>
        </authorList>
    </citation>
    <scope>NUCLEOTIDE SEQUENCE</scope>
    <source>
        <strain evidence="2">HT</strain>
        <tissue evidence="2">Whole worm</tissue>
    </source>
</reference>
<dbReference type="AlphaFoldDB" id="A0A8E0RWY4"/>
<accession>A0A8E0RWY4</accession>
<evidence type="ECO:0000313" key="2">
    <source>
        <dbReference type="EMBL" id="KAA0191523.1"/>
    </source>
</evidence>
<gene>
    <name evidence="2" type="ORF">FBUS_03848</name>
</gene>
<feature type="region of interest" description="Disordered" evidence="1">
    <location>
        <begin position="55"/>
        <end position="116"/>
    </location>
</feature>
<dbReference type="EMBL" id="LUCM01006281">
    <property type="protein sequence ID" value="KAA0191523.1"/>
    <property type="molecule type" value="Genomic_DNA"/>
</dbReference>
<keyword evidence="3" id="KW-1185">Reference proteome</keyword>
<dbReference type="OrthoDB" id="10260459at2759"/>
<comment type="caution">
    <text evidence="2">The sequence shown here is derived from an EMBL/GenBank/DDBJ whole genome shotgun (WGS) entry which is preliminary data.</text>
</comment>
<sequence length="127" mass="14167">MKHTSMSDLTELTLVQVDEDVTQQLQQPQKGWSLIAAVNVTSALHQFTVEMQRLRSRCHGTNRPRPDGAAELDPSKKLRSESKYSPNDSKSAVSSSNPALNVGSDGVEPDKRDDSQDHLYWNKYALV</sequence>
<dbReference type="Proteomes" id="UP000728185">
    <property type="component" value="Unassembled WGS sequence"/>
</dbReference>
<feature type="compositionally biased region" description="Basic and acidic residues" evidence="1">
    <location>
        <begin position="64"/>
        <end position="82"/>
    </location>
</feature>
<evidence type="ECO:0000313" key="3">
    <source>
        <dbReference type="Proteomes" id="UP000728185"/>
    </source>
</evidence>
<evidence type="ECO:0000256" key="1">
    <source>
        <dbReference type="SAM" id="MobiDB-lite"/>
    </source>
</evidence>
<organism evidence="2 3">
    <name type="scientific">Fasciolopsis buskii</name>
    <dbReference type="NCBI Taxonomy" id="27845"/>
    <lineage>
        <taxon>Eukaryota</taxon>
        <taxon>Metazoa</taxon>
        <taxon>Spiralia</taxon>
        <taxon>Lophotrochozoa</taxon>
        <taxon>Platyhelminthes</taxon>
        <taxon>Trematoda</taxon>
        <taxon>Digenea</taxon>
        <taxon>Plagiorchiida</taxon>
        <taxon>Echinostomata</taxon>
        <taxon>Echinostomatoidea</taxon>
        <taxon>Fasciolidae</taxon>
        <taxon>Fasciolopsis</taxon>
    </lineage>
</organism>
<proteinExistence type="predicted"/>